<proteinExistence type="inferred from homology"/>
<comment type="catalytic activity">
    <reaction evidence="1">
        <text>inosine + phosphate = alpha-D-ribose 1-phosphate + hypoxanthine</text>
        <dbReference type="Rhea" id="RHEA:27646"/>
        <dbReference type="ChEBI" id="CHEBI:17368"/>
        <dbReference type="ChEBI" id="CHEBI:17596"/>
        <dbReference type="ChEBI" id="CHEBI:43474"/>
        <dbReference type="ChEBI" id="CHEBI:57720"/>
        <dbReference type="EC" id="2.4.2.1"/>
    </reaction>
    <physiologicalReaction direction="left-to-right" evidence="1">
        <dbReference type="Rhea" id="RHEA:27647"/>
    </physiologicalReaction>
</comment>
<keyword evidence="5" id="KW-0479">Metal-binding</keyword>
<evidence type="ECO:0000256" key="11">
    <source>
        <dbReference type="RuleBase" id="RU361274"/>
    </source>
</evidence>
<sequence length="265" mass="29216">MAACGAPMWIPVPVSDELKAIAVFTTRHGGVSSFPFESLNLSFQRGDSAENVLKNFELLSKSTGIPMEYMVLTKQVHGCDITVVNKQHCGMGLLRERTFGESDGLITADMNVALVTFHADCAPVYLYDVKRKVIGLVHSGWRSTLLKISAKAVRIMEKEFNCNAAEIHAVIGPCIRKCCFEVDRDVYEEFLKVFPDCADAFLCTGKKWKIDLAGIIVRTLTDEGLSMGNIQDLNRCTVCEKQLFFSHRGGQGKSGTGAAVFMMTE</sequence>
<keyword evidence="7" id="KW-0862">Zinc</keyword>
<protein>
    <recommendedName>
        <fullName evidence="11">Purine nucleoside phosphorylase</fullName>
    </recommendedName>
</protein>
<evidence type="ECO:0000256" key="2">
    <source>
        <dbReference type="ARBA" id="ARBA00003215"/>
    </source>
</evidence>
<comment type="function">
    <text evidence="2">Purine nucleoside enzyme that catalyzes the phosphorolysis of adenosine and inosine nucleosides, yielding D-ribose 1-phosphate and the respective free bases, adenine and hypoxanthine. Also catalyzes the phosphorolysis of S-methyl-5'-thioadenosine into adenine and S-methyl-5-thio-alpha-D-ribose 1-phosphate. Also has adenosine deaminase activity.</text>
</comment>
<comment type="similarity">
    <text evidence="3 11">Belongs to the purine nucleoside phosphorylase YfiH/LACC1 family.</text>
</comment>
<dbReference type="PANTHER" id="PTHR30616">
    <property type="entry name" value="UNCHARACTERIZED PROTEIN YFIH"/>
    <property type="match status" value="1"/>
</dbReference>
<keyword evidence="4" id="KW-0808">Transferase</keyword>
<dbReference type="InterPro" id="IPR038371">
    <property type="entry name" value="Cu_polyphenol_OxRdtase_sf"/>
</dbReference>
<dbReference type="InterPro" id="IPR011324">
    <property type="entry name" value="Cytotoxic_necrot_fac-like_cat"/>
</dbReference>
<dbReference type="OrthoDB" id="4279at2"/>
<evidence type="ECO:0000313" key="12">
    <source>
        <dbReference type="EMBL" id="ANW99355.1"/>
    </source>
</evidence>
<dbReference type="EMBL" id="CP014672">
    <property type="protein sequence ID" value="ANW99355.1"/>
    <property type="molecule type" value="Genomic_DNA"/>
</dbReference>
<evidence type="ECO:0000256" key="8">
    <source>
        <dbReference type="ARBA" id="ARBA00047989"/>
    </source>
</evidence>
<evidence type="ECO:0000256" key="9">
    <source>
        <dbReference type="ARBA" id="ARBA00048968"/>
    </source>
</evidence>
<keyword evidence="6" id="KW-0378">Hydrolase</keyword>
<evidence type="ECO:0000256" key="10">
    <source>
        <dbReference type="ARBA" id="ARBA00049893"/>
    </source>
</evidence>
<organism evidence="12 13">
    <name type="scientific">Thermoclostridium stercorarium subsp. thermolacticum DSM 2910</name>
    <dbReference type="NCBI Taxonomy" id="1121336"/>
    <lineage>
        <taxon>Bacteria</taxon>
        <taxon>Bacillati</taxon>
        <taxon>Bacillota</taxon>
        <taxon>Clostridia</taxon>
        <taxon>Eubacteriales</taxon>
        <taxon>Oscillospiraceae</taxon>
        <taxon>Thermoclostridium</taxon>
    </lineage>
</organism>
<gene>
    <name evidence="12" type="ORF">CSTERTH_10080</name>
</gene>
<dbReference type="InterPro" id="IPR003730">
    <property type="entry name" value="Cu_polyphenol_OxRdtase"/>
</dbReference>
<comment type="catalytic activity">
    <reaction evidence="9">
        <text>adenosine + phosphate = alpha-D-ribose 1-phosphate + adenine</text>
        <dbReference type="Rhea" id="RHEA:27642"/>
        <dbReference type="ChEBI" id="CHEBI:16335"/>
        <dbReference type="ChEBI" id="CHEBI:16708"/>
        <dbReference type="ChEBI" id="CHEBI:43474"/>
        <dbReference type="ChEBI" id="CHEBI:57720"/>
        <dbReference type="EC" id="2.4.2.1"/>
    </reaction>
    <physiologicalReaction direction="left-to-right" evidence="9">
        <dbReference type="Rhea" id="RHEA:27643"/>
    </physiologicalReaction>
</comment>
<dbReference type="CDD" id="cd16833">
    <property type="entry name" value="YfiH"/>
    <property type="match status" value="1"/>
</dbReference>
<evidence type="ECO:0000256" key="3">
    <source>
        <dbReference type="ARBA" id="ARBA00007353"/>
    </source>
</evidence>
<dbReference type="GO" id="GO:0016787">
    <property type="term" value="F:hydrolase activity"/>
    <property type="evidence" value="ECO:0007669"/>
    <property type="project" value="UniProtKB-KW"/>
</dbReference>
<evidence type="ECO:0000256" key="6">
    <source>
        <dbReference type="ARBA" id="ARBA00022801"/>
    </source>
</evidence>
<dbReference type="RefSeq" id="WP_015359742.1">
    <property type="nucleotide sequence ID" value="NZ_CP014672.1"/>
</dbReference>
<evidence type="ECO:0000256" key="5">
    <source>
        <dbReference type="ARBA" id="ARBA00022723"/>
    </source>
</evidence>
<evidence type="ECO:0000256" key="1">
    <source>
        <dbReference type="ARBA" id="ARBA00000553"/>
    </source>
</evidence>
<accession>A0A1B1YF20</accession>
<comment type="catalytic activity">
    <reaction evidence="10">
        <text>S-methyl-5'-thioadenosine + phosphate = 5-(methylsulfanyl)-alpha-D-ribose 1-phosphate + adenine</text>
        <dbReference type="Rhea" id="RHEA:11852"/>
        <dbReference type="ChEBI" id="CHEBI:16708"/>
        <dbReference type="ChEBI" id="CHEBI:17509"/>
        <dbReference type="ChEBI" id="CHEBI:43474"/>
        <dbReference type="ChEBI" id="CHEBI:58533"/>
        <dbReference type="EC" id="2.4.2.28"/>
    </reaction>
    <physiologicalReaction direction="left-to-right" evidence="10">
        <dbReference type="Rhea" id="RHEA:11853"/>
    </physiologicalReaction>
</comment>
<dbReference type="NCBIfam" id="TIGR00726">
    <property type="entry name" value="peptidoglycan editing factor PgeF"/>
    <property type="match status" value="1"/>
</dbReference>
<dbReference type="Pfam" id="PF02578">
    <property type="entry name" value="Cu-oxidase_4"/>
    <property type="match status" value="1"/>
</dbReference>
<dbReference type="GO" id="GO:0005507">
    <property type="term" value="F:copper ion binding"/>
    <property type="evidence" value="ECO:0007669"/>
    <property type="project" value="TreeGrafter"/>
</dbReference>
<dbReference type="PANTHER" id="PTHR30616:SF2">
    <property type="entry name" value="PURINE NUCLEOSIDE PHOSPHORYLASE LACC1"/>
    <property type="match status" value="1"/>
</dbReference>
<reference evidence="12 13" key="1">
    <citation type="submission" date="2016-02" db="EMBL/GenBank/DDBJ databases">
        <title>Comparison of Clostridium stercorarium subspecies using comparative genomics and transcriptomics.</title>
        <authorList>
            <person name="Schellenberg J."/>
            <person name="Thallinger G."/>
            <person name="Levin D.B."/>
            <person name="Zhang X."/>
            <person name="Alvare G."/>
            <person name="Fristensky B."/>
            <person name="Sparling R."/>
        </authorList>
    </citation>
    <scope>NUCLEOTIDE SEQUENCE [LARGE SCALE GENOMIC DNA]</scope>
    <source>
        <strain evidence="12 13">DSM 2910</strain>
    </source>
</reference>
<dbReference type="GO" id="GO:0017061">
    <property type="term" value="F:S-methyl-5-thioadenosine phosphorylase activity"/>
    <property type="evidence" value="ECO:0007669"/>
    <property type="project" value="UniProtKB-EC"/>
</dbReference>
<evidence type="ECO:0000256" key="4">
    <source>
        <dbReference type="ARBA" id="ARBA00022679"/>
    </source>
</evidence>
<evidence type="ECO:0000313" key="13">
    <source>
        <dbReference type="Proteomes" id="UP000092971"/>
    </source>
</evidence>
<dbReference type="Gene3D" id="3.60.140.10">
    <property type="entry name" value="CNF1/YfiH-like putative cysteine hydrolases"/>
    <property type="match status" value="1"/>
</dbReference>
<comment type="catalytic activity">
    <reaction evidence="8">
        <text>adenosine + H2O + H(+) = inosine + NH4(+)</text>
        <dbReference type="Rhea" id="RHEA:24408"/>
        <dbReference type="ChEBI" id="CHEBI:15377"/>
        <dbReference type="ChEBI" id="CHEBI:15378"/>
        <dbReference type="ChEBI" id="CHEBI:16335"/>
        <dbReference type="ChEBI" id="CHEBI:17596"/>
        <dbReference type="ChEBI" id="CHEBI:28938"/>
        <dbReference type="EC" id="3.5.4.4"/>
    </reaction>
    <physiologicalReaction direction="left-to-right" evidence="8">
        <dbReference type="Rhea" id="RHEA:24409"/>
    </physiologicalReaction>
</comment>
<dbReference type="SUPFAM" id="SSF64438">
    <property type="entry name" value="CNF1/YfiH-like putative cysteine hydrolases"/>
    <property type="match status" value="1"/>
</dbReference>
<dbReference type="AlphaFoldDB" id="A0A1B1YF20"/>
<dbReference type="Proteomes" id="UP000092971">
    <property type="component" value="Chromosome"/>
</dbReference>
<name>A0A1B1YF20_THEST</name>
<evidence type="ECO:0000256" key="7">
    <source>
        <dbReference type="ARBA" id="ARBA00022833"/>
    </source>
</evidence>